<evidence type="ECO:0000256" key="1">
    <source>
        <dbReference type="ARBA" id="ARBA00002121"/>
    </source>
</evidence>
<name>A0A255YLS7_9SPHN</name>
<dbReference type="InterPro" id="IPR002606">
    <property type="entry name" value="Riboflavin_kinase_bac"/>
</dbReference>
<evidence type="ECO:0000256" key="12">
    <source>
        <dbReference type="ARBA" id="ARBA00023268"/>
    </source>
</evidence>
<dbReference type="PANTHER" id="PTHR22749">
    <property type="entry name" value="RIBOFLAVIN KINASE/FMN ADENYLYLTRANSFERASE"/>
    <property type="match status" value="1"/>
</dbReference>
<keyword evidence="10 15" id="KW-0274">FAD</keyword>
<evidence type="ECO:0000256" key="5">
    <source>
        <dbReference type="ARBA" id="ARBA00022643"/>
    </source>
</evidence>
<comment type="pathway">
    <text evidence="3 15">Cofactor biosynthesis; FMN biosynthesis; FMN from riboflavin (ATP route): step 1/1.</text>
</comment>
<dbReference type="GO" id="GO:0008531">
    <property type="term" value="F:riboflavin kinase activity"/>
    <property type="evidence" value="ECO:0007669"/>
    <property type="project" value="UniProtKB-UniRule"/>
</dbReference>
<dbReference type="SMART" id="SM00904">
    <property type="entry name" value="Flavokinase"/>
    <property type="match status" value="1"/>
</dbReference>
<dbReference type="OrthoDB" id="9803667at2"/>
<sequence>MKLIMHGDALPGDLRGAIVALGNFDGFHAGHQAVVGAARDWARKLGRPTLVASFDPHPARLFQPDVAPFGLSTIAQRERWLGNFGMDGLVMIPFSRDLAALSAEEFVDEWLEMRMGVAGVVTGGDFTFGKGRSGDVTELARLGLKKGFAARVVDPVADAGGTISSTRIRAALRAGQPGVAGQMLTRPFTIVGQVEHGAKLGRTLGFPTANLTLGDYVRPAYGVYAVRVWLNDGSRVDGVANLGIRPMIEPPVELLETWLMDWSGDLYGQTIGVELVAYLRPEMKLPGLEALKAQIALDAENARRVLRGQ</sequence>
<evidence type="ECO:0000256" key="10">
    <source>
        <dbReference type="ARBA" id="ARBA00022827"/>
    </source>
</evidence>
<evidence type="ECO:0000313" key="17">
    <source>
        <dbReference type="EMBL" id="OYQ30151.1"/>
    </source>
</evidence>
<dbReference type="SUPFAM" id="SSF82114">
    <property type="entry name" value="Riboflavin kinase-like"/>
    <property type="match status" value="1"/>
</dbReference>
<dbReference type="InterPro" id="IPR014729">
    <property type="entry name" value="Rossmann-like_a/b/a_fold"/>
</dbReference>
<keyword evidence="11 15" id="KW-0067">ATP-binding</keyword>
<dbReference type="PANTHER" id="PTHR22749:SF6">
    <property type="entry name" value="RIBOFLAVIN KINASE"/>
    <property type="match status" value="1"/>
</dbReference>
<proteinExistence type="inferred from homology"/>
<dbReference type="InterPro" id="IPR015864">
    <property type="entry name" value="FAD_synthase"/>
</dbReference>
<dbReference type="EC" id="2.7.7.2" evidence="15"/>
<keyword evidence="12" id="KW-0511">Multifunctional enzyme</keyword>
<comment type="pathway">
    <text evidence="2 15">Cofactor biosynthesis; FAD biosynthesis; FAD from FMN: step 1/1.</text>
</comment>
<dbReference type="GO" id="GO:0009231">
    <property type="term" value="P:riboflavin biosynthetic process"/>
    <property type="evidence" value="ECO:0007669"/>
    <property type="project" value="InterPro"/>
</dbReference>
<keyword evidence="7 15" id="KW-0548">Nucleotidyltransferase</keyword>
<accession>A0A255YLS7</accession>
<dbReference type="UniPathway" id="UPA00277">
    <property type="reaction ID" value="UER00407"/>
</dbReference>
<dbReference type="GO" id="GO:0006747">
    <property type="term" value="P:FAD biosynthetic process"/>
    <property type="evidence" value="ECO:0007669"/>
    <property type="project" value="UniProtKB-UniRule"/>
</dbReference>
<dbReference type="EC" id="2.7.1.26" evidence="15"/>
<dbReference type="UniPathway" id="UPA00276">
    <property type="reaction ID" value="UER00406"/>
</dbReference>
<comment type="function">
    <text evidence="1">Catalyzes the phosphorylation of riboflavin to FMN followed by the adenylation of FMN to FAD.</text>
</comment>
<dbReference type="InterPro" id="IPR023468">
    <property type="entry name" value="Riboflavin_kinase"/>
</dbReference>
<dbReference type="Pfam" id="PF06574">
    <property type="entry name" value="FAD_syn"/>
    <property type="match status" value="1"/>
</dbReference>
<reference evidence="17 18" key="1">
    <citation type="submission" date="2017-07" db="EMBL/GenBank/DDBJ databases">
        <title>Sandarakinorhabdus cyanobacteriorum sp. nov., a novel bacterium isolated from cyanobacterial aggregates in a eutrophic lake.</title>
        <authorList>
            <person name="Cai H."/>
        </authorList>
    </citation>
    <scope>NUCLEOTIDE SEQUENCE [LARGE SCALE GENOMIC DNA]</scope>
    <source>
        <strain evidence="17 18">TH057</strain>
    </source>
</reference>
<evidence type="ECO:0000256" key="4">
    <source>
        <dbReference type="ARBA" id="ARBA00022630"/>
    </source>
</evidence>
<dbReference type="Gene3D" id="3.40.50.620">
    <property type="entry name" value="HUPs"/>
    <property type="match status" value="1"/>
</dbReference>
<keyword evidence="5 15" id="KW-0288">FMN</keyword>
<evidence type="ECO:0000259" key="16">
    <source>
        <dbReference type="SMART" id="SM00904"/>
    </source>
</evidence>
<dbReference type="NCBIfam" id="TIGR00083">
    <property type="entry name" value="ribF"/>
    <property type="match status" value="1"/>
</dbReference>
<comment type="similarity">
    <text evidence="15">Belongs to the ribF family.</text>
</comment>
<dbReference type="GO" id="GO:0003919">
    <property type="term" value="F:FMN adenylyltransferase activity"/>
    <property type="evidence" value="ECO:0007669"/>
    <property type="project" value="UniProtKB-UniRule"/>
</dbReference>
<evidence type="ECO:0000313" key="18">
    <source>
        <dbReference type="Proteomes" id="UP000216991"/>
    </source>
</evidence>
<dbReference type="SUPFAM" id="SSF52374">
    <property type="entry name" value="Nucleotidylyl transferase"/>
    <property type="match status" value="1"/>
</dbReference>
<dbReference type="GO" id="GO:0005524">
    <property type="term" value="F:ATP binding"/>
    <property type="evidence" value="ECO:0007669"/>
    <property type="project" value="UniProtKB-UniRule"/>
</dbReference>
<evidence type="ECO:0000256" key="11">
    <source>
        <dbReference type="ARBA" id="ARBA00022840"/>
    </source>
</evidence>
<protein>
    <recommendedName>
        <fullName evidence="15">Riboflavin biosynthesis protein</fullName>
    </recommendedName>
    <domain>
        <recommendedName>
            <fullName evidence="15">Riboflavin kinase</fullName>
            <ecNumber evidence="15">2.7.1.26</ecNumber>
        </recommendedName>
        <alternativeName>
            <fullName evidence="15">Flavokinase</fullName>
        </alternativeName>
    </domain>
    <domain>
        <recommendedName>
            <fullName evidence="15">FMN adenylyltransferase</fullName>
            <ecNumber evidence="15">2.7.7.2</ecNumber>
        </recommendedName>
        <alternativeName>
            <fullName evidence="15">FAD pyrophosphorylase</fullName>
        </alternativeName>
        <alternativeName>
            <fullName evidence="15">FAD synthase</fullName>
        </alternativeName>
    </domain>
</protein>
<dbReference type="FunFam" id="3.40.50.620:FF:000021">
    <property type="entry name" value="Riboflavin biosynthesis protein"/>
    <property type="match status" value="1"/>
</dbReference>
<keyword evidence="8 15" id="KW-0547">Nucleotide-binding</keyword>
<comment type="catalytic activity">
    <reaction evidence="13 15">
        <text>riboflavin + ATP = FMN + ADP + H(+)</text>
        <dbReference type="Rhea" id="RHEA:14357"/>
        <dbReference type="ChEBI" id="CHEBI:15378"/>
        <dbReference type="ChEBI" id="CHEBI:30616"/>
        <dbReference type="ChEBI" id="CHEBI:57986"/>
        <dbReference type="ChEBI" id="CHEBI:58210"/>
        <dbReference type="ChEBI" id="CHEBI:456216"/>
        <dbReference type="EC" id="2.7.1.26"/>
    </reaction>
</comment>
<dbReference type="PIRSF" id="PIRSF004491">
    <property type="entry name" value="FAD_Synth"/>
    <property type="match status" value="1"/>
</dbReference>
<feature type="domain" description="Riboflavin kinase" evidence="16">
    <location>
        <begin position="183"/>
        <end position="307"/>
    </location>
</feature>
<evidence type="ECO:0000256" key="14">
    <source>
        <dbReference type="ARBA" id="ARBA00049494"/>
    </source>
</evidence>
<comment type="catalytic activity">
    <reaction evidence="14 15">
        <text>FMN + ATP + H(+) = FAD + diphosphate</text>
        <dbReference type="Rhea" id="RHEA:17237"/>
        <dbReference type="ChEBI" id="CHEBI:15378"/>
        <dbReference type="ChEBI" id="CHEBI:30616"/>
        <dbReference type="ChEBI" id="CHEBI:33019"/>
        <dbReference type="ChEBI" id="CHEBI:57692"/>
        <dbReference type="ChEBI" id="CHEBI:58210"/>
        <dbReference type="EC" id="2.7.7.2"/>
    </reaction>
</comment>
<gene>
    <name evidence="17" type="primary">ribF</name>
    <name evidence="17" type="ORF">CHU93_06790</name>
</gene>
<evidence type="ECO:0000256" key="13">
    <source>
        <dbReference type="ARBA" id="ARBA00047880"/>
    </source>
</evidence>
<dbReference type="NCBIfam" id="NF004160">
    <property type="entry name" value="PRK05627.1-3"/>
    <property type="match status" value="1"/>
</dbReference>
<dbReference type="InterPro" id="IPR015865">
    <property type="entry name" value="Riboflavin_kinase_bac/euk"/>
</dbReference>
<dbReference type="CDD" id="cd02064">
    <property type="entry name" value="FAD_synthetase_N"/>
    <property type="match status" value="1"/>
</dbReference>
<dbReference type="Gene3D" id="2.40.30.30">
    <property type="entry name" value="Riboflavin kinase-like"/>
    <property type="match status" value="1"/>
</dbReference>
<keyword evidence="9 15" id="KW-0418">Kinase</keyword>
<keyword evidence="18" id="KW-1185">Reference proteome</keyword>
<comment type="caution">
    <text evidence="17">The sequence shown here is derived from an EMBL/GenBank/DDBJ whole genome shotgun (WGS) entry which is preliminary data.</text>
</comment>
<dbReference type="EMBL" id="NOXT01000101">
    <property type="protein sequence ID" value="OYQ30151.1"/>
    <property type="molecule type" value="Genomic_DNA"/>
</dbReference>
<evidence type="ECO:0000256" key="3">
    <source>
        <dbReference type="ARBA" id="ARBA00005201"/>
    </source>
</evidence>
<dbReference type="GO" id="GO:0009398">
    <property type="term" value="P:FMN biosynthetic process"/>
    <property type="evidence" value="ECO:0007669"/>
    <property type="project" value="UniProtKB-UniRule"/>
</dbReference>
<organism evidence="17 18">
    <name type="scientific">Sandarakinorhabdus cyanobacteriorum</name>
    <dbReference type="NCBI Taxonomy" id="1981098"/>
    <lineage>
        <taxon>Bacteria</taxon>
        <taxon>Pseudomonadati</taxon>
        <taxon>Pseudomonadota</taxon>
        <taxon>Alphaproteobacteria</taxon>
        <taxon>Sphingomonadales</taxon>
        <taxon>Sphingosinicellaceae</taxon>
        <taxon>Sandarakinorhabdus</taxon>
    </lineage>
</organism>
<evidence type="ECO:0000256" key="7">
    <source>
        <dbReference type="ARBA" id="ARBA00022695"/>
    </source>
</evidence>
<dbReference type="Proteomes" id="UP000216991">
    <property type="component" value="Unassembled WGS sequence"/>
</dbReference>
<evidence type="ECO:0000256" key="15">
    <source>
        <dbReference type="PIRNR" id="PIRNR004491"/>
    </source>
</evidence>
<evidence type="ECO:0000256" key="6">
    <source>
        <dbReference type="ARBA" id="ARBA00022679"/>
    </source>
</evidence>
<evidence type="ECO:0000256" key="2">
    <source>
        <dbReference type="ARBA" id="ARBA00004726"/>
    </source>
</evidence>
<dbReference type="Pfam" id="PF01687">
    <property type="entry name" value="Flavokinase"/>
    <property type="match status" value="1"/>
</dbReference>
<evidence type="ECO:0000256" key="9">
    <source>
        <dbReference type="ARBA" id="ARBA00022777"/>
    </source>
</evidence>
<keyword evidence="4 15" id="KW-0285">Flavoprotein</keyword>
<evidence type="ECO:0000256" key="8">
    <source>
        <dbReference type="ARBA" id="ARBA00022741"/>
    </source>
</evidence>
<dbReference type="RefSeq" id="WP_094473352.1">
    <property type="nucleotide sequence ID" value="NZ_NOXT01000101.1"/>
</dbReference>
<keyword evidence="6 15" id="KW-0808">Transferase</keyword>
<dbReference type="AlphaFoldDB" id="A0A255YLS7"/>
<dbReference type="InterPro" id="IPR023465">
    <property type="entry name" value="Riboflavin_kinase_dom_sf"/>
</dbReference>